<dbReference type="Proteomes" id="UP000325529">
    <property type="component" value="Chromosome"/>
</dbReference>
<dbReference type="Gene3D" id="3.20.20.70">
    <property type="entry name" value="Aldolase class I"/>
    <property type="match status" value="1"/>
</dbReference>
<dbReference type="EMBL" id="CP023699">
    <property type="protein sequence ID" value="QEU91128.1"/>
    <property type="molecule type" value="Genomic_DNA"/>
</dbReference>
<evidence type="ECO:0000256" key="7">
    <source>
        <dbReference type="PIRSR" id="PIRSR000138-2"/>
    </source>
</evidence>
<feature type="active site" description="Proton acceptor" evidence="6">
    <location>
        <position position="254"/>
    </location>
</feature>
<evidence type="ECO:0000256" key="4">
    <source>
        <dbReference type="ARBA" id="ARBA00023002"/>
    </source>
</evidence>
<dbReference type="GO" id="GO:0016614">
    <property type="term" value="F:oxidoreductase activity, acting on CH-OH group of donors"/>
    <property type="evidence" value="ECO:0007669"/>
    <property type="project" value="UniProtKB-ARBA"/>
</dbReference>
<keyword evidence="4" id="KW-0560">Oxidoreductase</keyword>
<evidence type="ECO:0000313" key="10">
    <source>
        <dbReference type="Proteomes" id="UP000325529"/>
    </source>
</evidence>
<feature type="binding site" evidence="7">
    <location>
        <position position="254"/>
    </location>
    <ligand>
        <name>glyoxylate</name>
        <dbReference type="ChEBI" id="CHEBI:36655"/>
    </ligand>
</feature>
<dbReference type="SUPFAM" id="SSF51395">
    <property type="entry name" value="FMN-linked oxidoreductases"/>
    <property type="match status" value="1"/>
</dbReference>
<feature type="binding site" evidence="7">
    <location>
        <position position="164"/>
    </location>
    <ligand>
        <name>glyoxylate</name>
        <dbReference type="ChEBI" id="CHEBI:36655"/>
    </ligand>
</feature>
<evidence type="ECO:0000256" key="3">
    <source>
        <dbReference type="ARBA" id="ARBA00022643"/>
    </source>
</evidence>
<feature type="domain" description="FMN hydroxy acid dehydrogenase" evidence="8">
    <location>
        <begin position="1"/>
        <end position="359"/>
    </location>
</feature>
<dbReference type="OrthoDB" id="9770452at2"/>
<keyword evidence="10" id="KW-1185">Reference proteome</keyword>
<dbReference type="Pfam" id="PF01070">
    <property type="entry name" value="FMN_dh"/>
    <property type="match status" value="1"/>
</dbReference>
<feature type="binding site" evidence="7">
    <location>
        <position position="257"/>
    </location>
    <ligand>
        <name>glyoxylate</name>
        <dbReference type="ChEBI" id="CHEBI:36655"/>
    </ligand>
</feature>
<feature type="binding site" evidence="7">
    <location>
        <position position="129"/>
    </location>
    <ligand>
        <name>glyoxylate</name>
        <dbReference type="ChEBI" id="CHEBI:36655"/>
    </ligand>
</feature>
<evidence type="ECO:0000256" key="6">
    <source>
        <dbReference type="PIRSR" id="PIRSR000138-1"/>
    </source>
</evidence>
<dbReference type="InterPro" id="IPR012133">
    <property type="entry name" value="Alpha-hydoxy_acid_DH_FMN"/>
</dbReference>
<evidence type="ECO:0000256" key="5">
    <source>
        <dbReference type="ARBA" id="ARBA00024042"/>
    </source>
</evidence>
<feature type="binding site" evidence="7">
    <location>
        <begin position="77"/>
        <end position="79"/>
    </location>
    <ligand>
        <name>FMN</name>
        <dbReference type="ChEBI" id="CHEBI:58210"/>
    </ligand>
</feature>
<comment type="cofactor">
    <cofactor evidence="1">
        <name>FMN</name>
        <dbReference type="ChEBI" id="CHEBI:58210"/>
    </cofactor>
</comment>
<sequence length="375" mass="39157">MTPLSLDEYAALARRELPKDVWDFIAGGAGRERTLAANEAAYDTVCLRPKALPGFTEPDTHVEVLGSRWAAPLGVAPVAYHELAHRDGETGTAGAAGALGLPLVVSTFASQSLERVARDASAPLWLQMYCFRDEEVTRSLAGRAAAAGYEALVVTVDTPFMGRRLRDLRNGFQVPPHIVPANLVEGLADGARAADAASPAAHSRTAFHPALDWSVVARLREWSGLPVLAKGVLSGEDARAALDAGVAGIIVSNHGGRQLDGAPATLEVLPEVVAAVGGRCPVLVDGGIRRGSDIVVALALGATAVLVGRPVLHGLAVDGAAGAHAVLSLLMRELADTMALTGRATVDAVDASVLAPRAMHLRHLDDLPYLPKEQR</sequence>
<keyword evidence="3 7" id="KW-0288">FMN</keyword>
<feature type="binding site" evidence="7">
    <location>
        <position position="106"/>
    </location>
    <ligand>
        <name>FMN</name>
        <dbReference type="ChEBI" id="CHEBI:58210"/>
    </ligand>
</feature>
<feature type="binding site" evidence="7">
    <location>
        <position position="155"/>
    </location>
    <ligand>
        <name>FMN</name>
        <dbReference type="ChEBI" id="CHEBI:58210"/>
    </ligand>
</feature>
<dbReference type="InterPro" id="IPR008259">
    <property type="entry name" value="FMN_hydac_DH_AS"/>
</dbReference>
<feature type="binding site" evidence="7">
    <location>
        <position position="252"/>
    </location>
    <ligand>
        <name>FMN</name>
        <dbReference type="ChEBI" id="CHEBI:58210"/>
    </ligand>
</feature>
<feature type="binding site" evidence="7">
    <location>
        <position position="230"/>
    </location>
    <ligand>
        <name>FMN</name>
        <dbReference type="ChEBI" id="CHEBI:58210"/>
    </ligand>
</feature>
<dbReference type="InterPro" id="IPR013785">
    <property type="entry name" value="Aldolase_TIM"/>
</dbReference>
<dbReference type="PANTHER" id="PTHR10578">
    <property type="entry name" value="S -2-HYDROXY-ACID OXIDASE-RELATED"/>
    <property type="match status" value="1"/>
</dbReference>
<evidence type="ECO:0000256" key="1">
    <source>
        <dbReference type="ARBA" id="ARBA00001917"/>
    </source>
</evidence>
<keyword evidence="2 7" id="KW-0285">Flavoprotein</keyword>
<name>A0A5J6GB39_STRKN</name>
<dbReference type="CDD" id="cd02809">
    <property type="entry name" value="alpha_hydroxyacid_oxid_FMN"/>
    <property type="match status" value="1"/>
</dbReference>
<dbReference type="PROSITE" id="PS00557">
    <property type="entry name" value="FMN_HYDROXY_ACID_DH_1"/>
    <property type="match status" value="1"/>
</dbReference>
<dbReference type="RefSeq" id="WP_063805975.1">
    <property type="nucleotide sequence ID" value="NZ_CP023699.1"/>
</dbReference>
<feature type="binding site" evidence="7">
    <location>
        <begin position="285"/>
        <end position="289"/>
    </location>
    <ligand>
        <name>FMN</name>
        <dbReference type="ChEBI" id="CHEBI:58210"/>
    </ligand>
</feature>
<organism evidence="9 10">
    <name type="scientific">Streptomyces kanamyceticus</name>
    <dbReference type="NCBI Taxonomy" id="1967"/>
    <lineage>
        <taxon>Bacteria</taxon>
        <taxon>Bacillati</taxon>
        <taxon>Actinomycetota</taxon>
        <taxon>Actinomycetes</taxon>
        <taxon>Kitasatosporales</taxon>
        <taxon>Streptomycetaceae</taxon>
        <taxon>Streptomyces</taxon>
    </lineage>
</organism>
<gene>
    <name evidence="9" type="ORF">CP970_09765</name>
</gene>
<protein>
    <submittedName>
        <fullName evidence="9">Alpha-hydroxy-acid oxidizing protein</fullName>
    </submittedName>
</protein>
<feature type="binding site" evidence="7">
    <location>
        <position position="127"/>
    </location>
    <ligand>
        <name>FMN</name>
        <dbReference type="ChEBI" id="CHEBI:58210"/>
    </ligand>
</feature>
<dbReference type="GO" id="GO:0010181">
    <property type="term" value="F:FMN binding"/>
    <property type="evidence" value="ECO:0007669"/>
    <property type="project" value="InterPro"/>
</dbReference>
<reference evidence="9 10" key="1">
    <citation type="submission" date="2017-09" db="EMBL/GenBank/DDBJ databases">
        <authorList>
            <person name="Lee N."/>
            <person name="Cho B.-K."/>
        </authorList>
    </citation>
    <scope>NUCLEOTIDE SEQUENCE [LARGE SCALE GENOMIC DNA]</scope>
    <source>
        <strain evidence="9 10">ATCC 12853</strain>
    </source>
</reference>
<accession>A0A5J6GB39</accession>
<dbReference type="PROSITE" id="PS51349">
    <property type="entry name" value="FMN_HYDROXY_ACID_DH_2"/>
    <property type="match status" value="1"/>
</dbReference>
<comment type="similarity">
    <text evidence="5">Belongs to the FMN-dependent alpha-hydroxy acid dehydrogenase family.</text>
</comment>
<evidence type="ECO:0000313" key="9">
    <source>
        <dbReference type="EMBL" id="QEU91128.1"/>
    </source>
</evidence>
<dbReference type="KEGG" id="ska:CP970_09765"/>
<evidence type="ECO:0000259" key="8">
    <source>
        <dbReference type="PROSITE" id="PS51349"/>
    </source>
</evidence>
<evidence type="ECO:0000256" key="2">
    <source>
        <dbReference type="ARBA" id="ARBA00022630"/>
    </source>
</evidence>
<feature type="binding site" evidence="7">
    <location>
        <begin position="308"/>
        <end position="309"/>
    </location>
    <ligand>
        <name>FMN</name>
        <dbReference type="ChEBI" id="CHEBI:58210"/>
    </ligand>
</feature>
<dbReference type="AlphaFoldDB" id="A0A5J6GB39"/>
<dbReference type="PIRSF" id="PIRSF000138">
    <property type="entry name" value="Al-hdrx_acd_dh"/>
    <property type="match status" value="1"/>
</dbReference>
<dbReference type="FunFam" id="3.20.20.70:FF:000029">
    <property type="entry name" value="L-lactate dehydrogenase"/>
    <property type="match status" value="1"/>
</dbReference>
<dbReference type="InterPro" id="IPR000262">
    <property type="entry name" value="FMN-dep_DH"/>
</dbReference>
<dbReference type="PANTHER" id="PTHR10578:SF107">
    <property type="entry name" value="2-HYDROXYACID OXIDASE 1"/>
    <property type="match status" value="1"/>
</dbReference>
<dbReference type="InterPro" id="IPR037396">
    <property type="entry name" value="FMN_HAD"/>
</dbReference>
<proteinExistence type="inferred from homology"/>